<accession>A0A9W7DLZ1</accession>
<evidence type="ECO:0000256" key="1">
    <source>
        <dbReference type="SAM" id="MobiDB-lite"/>
    </source>
</evidence>
<organism evidence="2 3">
    <name type="scientific">Triparma retinervis</name>
    <dbReference type="NCBI Taxonomy" id="2557542"/>
    <lineage>
        <taxon>Eukaryota</taxon>
        <taxon>Sar</taxon>
        <taxon>Stramenopiles</taxon>
        <taxon>Ochrophyta</taxon>
        <taxon>Bolidophyceae</taxon>
        <taxon>Parmales</taxon>
        <taxon>Triparmaceae</taxon>
        <taxon>Triparma</taxon>
    </lineage>
</organism>
<reference evidence="2" key="1">
    <citation type="submission" date="2022-07" db="EMBL/GenBank/DDBJ databases">
        <title>Genome analysis of Parmales, a sister group of diatoms, reveals the evolutionary specialization of diatoms from phago-mixotrophs to photoautotrophs.</title>
        <authorList>
            <person name="Ban H."/>
            <person name="Sato S."/>
            <person name="Yoshikawa S."/>
            <person name="Kazumasa Y."/>
            <person name="Nakamura Y."/>
            <person name="Ichinomiya M."/>
            <person name="Saitoh K."/>
            <person name="Sato N."/>
            <person name="Blanc-Mathieu R."/>
            <person name="Endo H."/>
            <person name="Kuwata A."/>
            <person name="Ogata H."/>
        </authorList>
    </citation>
    <scope>NUCLEOTIDE SEQUENCE</scope>
</reference>
<dbReference type="Proteomes" id="UP001165082">
    <property type="component" value="Unassembled WGS sequence"/>
</dbReference>
<dbReference type="EMBL" id="BRXZ01000588">
    <property type="protein sequence ID" value="GMH47928.1"/>
    <property type="molecule type" value="Genomic_DNA"/>
</dbReference>
<gene>
    <name evidence="2" type="ORF">TrRE_jg12631</name>
</gene>
<proteinExistence type="predicted"/>
<feature type="compositionally biased region" description="Basic and acidic residues" evidence="1">
    <location>
        <begin position="149"/>
        <end position="159"/>
    </location>
</feature>
<evidence type="ECO:0000313" key="2">
    <source>
        <dbReference type="EMBL" id="GMH47928.1"/>
    </source>
</evidence>
<name>A0A9W7DLZ1_9STRA</name>
<feature type="non-terminal residue" evidence="2">
    <location>
        <position position="1"/>
    </location>
</feature>
<feature type="region of interest" description="Disordered" evidence="1">
    <location>
        <begin position="104"/>
        <end position="159"/>
    </location>
</feature>
<sequence>GGAGARFVAVRGGTNPGVYRTSALAKKIGRAGERGTEVKSFQNEEEAKIFARVKEGVRKRAIAKAGERAARGSYAPQRRAPFLSVLSAPSAPLLSDSAALLLGFSTSLSPSPPPATPEQTPVTSRGGHKPRKHKGNGRGAGDTLLGIGKPERSGKGPKS</sequence>
<dbReference type="AlphaFoldDB" id="A0A9W7DLZ1"/>
<feature type="compositionally biased region" description="Basic residues" evidence="1">
    <location>
        <begin position="126"/>
        <end position="136"/>
    </location>
</feature>
<evidence type="ECO:0000313" key="3">
    <source>
        <dbReference type="Proteomes" id="UP001165082"/>
    </source>
</evidence>
<protein>
    <submittedName>
        <fullName evidence="2">Uncharacterized protein</fullName>
    </submittedName>
</protein>
<comment type="caution">
    <text evidence="2">The sequence shown here is derived from an EMBL/GenBank/DDBJ whole genome shotgun (WGS) entry which is preliminary data.</text>
</comment>
<dbReference type="OrthoDB" id="407198at2759"/>
<keyword evidence="3" id="KW-1185">Reference proteome</keyword>